<accession>A0A1V9YYB6</accession>
<protein>
    <submittedName>
        <fullName evidence="1">Uncharacterized protein</fullName>
    </submittedName>
</protein>
<name>A0A1V9YYB6_ACHHY</name>
<gene>
    <name evidence="1" type="ORF">ACHHYP_20209</name>
</gene>
<dbReference type="EMBL" id="JNBR01000594">
    <property type="protein sequence ID" value="OQR90647.1"/>
    <property type="molecule type" value="Genomic_DNA"/>
</dbReference>
<keyword evidence="2" id="KW-1185">Reference proteome</keyword>
<proteinExistence type="predicted"/>
<evidence type="ECO:0000313" key="2">
    <source>
        <dbReference type="Proteomes" id="UP000243579"/>
    </source>
</evidence>
<comment type="caution">
    <text evidence="1">The sequence shown here is derived from an EMBL/GenBank/DDBJ whole genome shotgun (WGS) entry which is preliminary data.</text>
</comment>
<dbReference type="AlphaFoldDB" id="A0A1V9YYB6"/>
<evidence type="ECO:0000313" key="1">
    <source>
        <dbReference type="EMBL" id="OQR90647.1"/>
    </source>
</evidence>
<sequence>MLESKQQLADGGIASDQLLAKAEYIELPRQTLADEIAFFKSLLFDPIATLRLGAVFTPIPTDSFEVLERDASLFALVLRHRGVHCLASLRVIAFSRVNRAFQLVLKTTDSTMEYKVWWSFETFVDFALSLVAQHDTAVARKIVLETETDVQLFTWLRTEAPRRMYDMYTFETDLHRTSARVQSLLELLMRTHYYHWGFRINDHVVVYKGMPKATLL</sequence>
<organism evidence="1 2">
    <name type="scientific">Achlya hypogyna</name>
    <name type="common">Oomycete</name>
    <name type="synonym">Protoachlya hypogyna</name>
    <dbReference type="NCBI Taxonomy" id="1202772"/>
    <lineage>
        <taxon>Eukaryota</taxon>
        <taxon>Sar</taxon>
        <taxon>Stramenopiles</taxon>
        <taxon>Oomycota</taxon>
        <taxon>Saprolegniomycetes</taxon>
        <taxon>Saprolegniales</taxon>
        <taxon>Achlyaceae</taxon>
        <taxon>Achlya</taxon>
    </lineage>
</organism>
<dbReference type="Proteomes" id="UP000243579">
    <property type="component" value="Unassembled WGS sequence"/>
</dbReference>
<dbReference type="OrthoDB" id="10399204at2759"/>
<reference evidence="1 2" key="1">
    <citation type="journal article" date="2014" name="Genome Biol. Evol.">
        <title>The secreted proteins of Achlya hypogyna and Thraustotheca clavata identify the ancestral oomycete secretome and reveal gene acquisitions by horizontal gene transfer.</title>
        <authorList>
            <person name="Misner I."/>
            <person name="Blouin N."/>
            <person name="Leonard G."/>
            <person name="Richards T.A."/>
            <person name="Lane C.E."/>
        </authorList>
    </citation>
    <scope>NUCLEOTIDE SEQUENCE [LARGE SCALE GENOMIC DNA]</scope>
    <source>
        <strain evidence="1 2">ATCC 48635</strain>
    </source>
</reference>